<feature type="chain" id="PRO_5047037478" evidence="3">
    <location>
        <begin position="24"/>
        <end position="294"/>
    </location>
</feature>
<dbReference type="InterPro" id="IPR039794">
    <property type="entry name" value="Gtb1-like"/>
</dbReference>
<dbReference type="PANTHER" id="PTHR12630">
    <property type="entry name" value="N-LINKED OLIGOSACCHARIDE PROCESSING"/>
    <property type="match status" value="1"/>
</dbReference>
<keyword evidence="6" id="KW-1185">Reference proteome</keyword>
<dbReference type="Proteomes" id="UP001164746">
    <property type="component" value="Chromosome 2"/>
</dbReference>
<dbReference type="EMBL" id="CP111013">
    <property type="protein sequence ID" value="WAQ95663.1"/>
    <property type="molecule type" value="Genomic_DNA"/>
</dbReference>
<dbReference type="PROSITE" id="PS51914">
    <property type="entry name" value="MRH"/>
    <property type="match status" value="1"/>
</dbReference>
<organism evidence="5 6">
    <name type="scientific">Mya arenaria</name>
    <name type="common">Soft-shell clam</name>
    <dbReference type="NCBI Taxonomy" id="6604"/>
    <lineage>
        <taxon>Eukaryota</taxon>
        <taxon>Metazoa</taxon>
        <taxon>Spiralia</taxon>
        <taxon>Lophotrochozoa</taxon>
        <taxon>Mollusca</taxon>
        <taxon>Bivalvia</taxon>
        <taxon>Autobranchia</taxon>
        <taxon>Heteroconchia</taxon>
        <taxon>Euheterodonta</taxon>
        <taxon>Imparidentia</taxon>
        <taxon>Neoheterodontei</taxon>
        <taxon>Myida</taxon>
        <taxon>Myoidea</taxon>
        <taxon>Myidae</taxon>
        <taxon>Mya</taxon>
    </lineage>
</organism>
<dbReference type="SUPFAM" id="SSF50911">
    <property type="entry name" value="Mannose 6-phosphate receptor domain"/>
    <property type="match status" value="1"/>
</dbReference>
<feature type="signal peptide" evidence="3">
    <location>
        <begin position="1"/>
        <end position="23"/>
    </location>
</feature>
<feature type="domain" description="MRH" evidence="4">
    <location>
        <begin position="76"/>
        <end position="178"/>
    </location>
</feature>
<dbReference type="InterPro" id="IPR036607">
    <property type="entry name" value="PRKCSH"/>
</dbReference>
<evidence type="ECO:0000313" key="6">
    <source>
        <dbReference type="Proteomes" id="UP001164746"/>
    </source>
</evidence>
<dbReference type="Pfam" id="PF13015">
    <property type="entry name" value="PRKCSH_1"/>
    <property type="match status" value="1"/>
</dbReference>
<dbReference type="InterPro" id="IPR044865">
    <property type="entry name" value="MRH_dom"/>
</dbReference>
<proteinExistence type="predicted"/>
<protein>
    <submittedName>
        <fullName evidence="5">GNPTG-like protein</fullName>
    </submittedName>
</protein>
<evidence type="ECO:0000256" key="3">
    <source>
        <dbReference type="SAM" id="SignalP"/>
    </source>
</evidence>
<evidence type="ECO:0000256" key="1">
    <source>
        <dbReference type="ARBA" id="ARBA00022729"/>
    </source>
</evidence>
<dbReference type="InterPro" id="IPR009011">
    <property type="entry name" value="Man6P_isomerase_rcpt-bd_dom_sf"/>
</dbReference>
<dbReference type="Gene3D" id="2.70.130.10">
    <property type="entry name" value="Mannose-6-phosphate receptor binding domain"/>
    <property type="match status" value="1"/>
</dbReference>
<dbReference type="PANTHER" id="PTHR12630:SF6">
    <property type="entry name" value="N-ACETYLGLUCOSAMINE-1-PHOSPHOTRANSFERASE SUBUNIT GAMMA"/>
    <property type="match status" value="1"/>
</dbReference>
<keyword evidence="2" id="KW-1015">Disulfide bond</keyword>
<evidence type="ECO:0000259" key="4">
    <source>
        <dbReference type="PROSITE" id="PS51914"/>
    </source>
</evidence>
<gene>
    <name evidence="5" type="ORF">MAR_028353</name>
</gene>
<sequence length="294" mass="33468">MGDVDTLFRRVLVVLTFLVIANGERHSIKIVEEPSSYGLMNSYQGGAVAETNVNKLKMRVTPSNFSGPPLFSRLNGKCFSKTFDDYKYEFCPFWNVTQHEQSLRWNPYSGILGVWQEWEIENNTFVAMVMREGDKCGNKHRTTKVYFKCGKENVITNVSEPSTCNYRVDFTTPYTCHHQALLGYKKYLSRVFVKAGYMLSTETKNLVSAKAVALEKKEEANKDGQFDNLYTCTELRQTTTLGSWMTCITTWWTTDTPQGGHLTGPQETTDTPAQRVALLLVDICCNMWACVVKE</sequence>
<accession>A0ABY7DFI6</accession>
<keyword evidence="1 3" id="KW-0732">Signal</keyword>
<evidence type="ECO:0000256" key="2">
    <source>
        <dbReference type="ARBA" id="ARBA00023157"/>
    </source>
</evidence>
<name>A0ABY7DFI6_MYAAR</name>
<reference evidence="5" key="1">
    <citation type="submission" date="2022-11" db="EMBL/GenBank/DDBJ databases">
        <title>Centuries of genome instability and evolution in soft-shell clam transmissible cancer (bioRxiv).</title>
        <authorList>
            <person name="Hart S.F.M."/>
            <person name="Yonemitsu M.A."/>
            <person name="Giersch R.M."/>
            <person name="Beal B.F."/>
            <person name="Arriagada G."/>
            <person name="Davis B.W."/>
            <person name="Ostrander E.A."/>
            <person name="Goff S.P."/>
            <person name="Metzger M.J."/>
        </authorList>
    </citation>
    <scope>NUCLEOTIDE SEQUENCE</scope>
    <source>
        <strain evidence="5">MELC-2E11</strain>
        <tissue evidence="5">Siphon/mantle</tissue>
    </source>
</reference>
<evidence type="ECO:0000313" key="5">
    <source>
        <dbReference type="EMBL" id="WAQ95663.1"/>
    </source>
</evidence>